<accession>A0ACB7P7D2</accession>
<comment type="caution">
    <text evidence="1">The sequence shown here is derived from an EMBL/GenBank/DDBJ whole genome shotgun (WGS) entry which is preliminary data.</text>
</comment>
<dbReference type="Proteomes" id="UP000724584">
    <property type="component" value="Unassembled WGS sequence"/>
</dbReference>
<reference evidence="1 2" key="1">
    <citation type="journal article" date="2021" name="Nat. Commun.">
        <title>Genetic determinants of endophytism in the Arabidopsis root mycobiome.</title>
        <authorList>
            <person name="Mesny F."/>
            <person name="Miyauchi S."/>
            <person name="Thiergart T."/>
            <person name="Pickel B."/>
            <person name="Atanasova L."/>
            <person name="Karlsson M."/>
            <person name="Huettel B."/>
            <person name="Barry K.W."/>
            <person name="Haridas S."/>
            <person name="Chen C."/>
            <person name="Bauer D."/>
            <person name="Andreopoulos W."/>
            <person name="Pangilinan J."/>
            <person name="LaButti K."/>
            <person name="Riley R."/>
            <person name="Lipzen A."/>
            <person name="Clum A."/>
            <person name="Drula E."/>
            <person name="Henrissat B."/>
            <person name="Kohler A."/>
            <person name="Grigoriev I.V."/>
            <person name="Martin F.M."/>
            <person name="Hacquard S."/>
        </authorList>
    </citation>
    <scope>NUCLEOTIDE SEQUENCE [LARGE SCALE GENOMIC DNA]</scope>
    <source>
        <strain evidence="1 2">MPI-SDFR-AT-0079</strain>
    </source>
</reference>
<organism evidence="1 2">
    <name type="scientific">Chaetomium tenue</name>
    <dbReference type="NCBI Taxonomy" id="1854479"/>
    <lineage>
        <taxon>Eukaryota</taxon>
        <taxon>Fungi</taxon>
        <taxon>Dikarya</taxon>
        <taxon>Ascomycota</taxon>
        <taxon>Pezizomycotina</taxon>
        <taxon>Sordariomycetes</taxon>
        <taxon>Sordariomycetidae</taxon>
        <taxon>Sordariales</taxon>
        <taxon>Chaetomiaceae</taxon>
        <taxon>Chaetomium</taxon>
    </lineage>
</organism>
<protein>
    <submittedName>
        <fullName evidence="1">Peptidase family M49-domain-containing protein</fullName>
    </submittedName>
</protein>
<keyword evidence="2" id="KW-1185">Reference proteome</keyword>
<proteinExistence type="predicted"/>
<name>A0ACB7P7D2_9PEZI</name>
<sequence length="142" mass="15991">MTCSRQKWGQAHSQAHFTILKCLLLHGGGCVSVTHDKPQHKLTVRVDRPKISTHGKPALGRMLLQLHMFRCTADVEGCRTYYKALSKVEGEYVEWRQTVLATKPPPLVFVQANTFLDGDTVVLREYEATVEGVIQSWAERGV</sequence>
<evidence type="ECO:0000313" key="1">
    <source>
        <dbReference type="EMBL" id="KAH6631373.1"/>
    </source>
</evidence>
<gene>
    <name evidence="1" type="ORF">F5144DRAFT_490429</name>
</gene>
<dbReference type="EMBL" id="JAGIZQ010000004">
    <property type="protein sequence ID" value="KAH6631373.1"/>
    <property type="molecule type" value="Genomic_DNA"/>
</dbReference>
<evidence type="ECO:0000313" key="2">
    <source>
        <dbReference type="Proteomes" id="UP000724584"/>
    </source>
</evidence>